<dbReference type="RefSeq" id="WP_251779308.1">
    <property type="nucleotide sequence ID" value="NZ_JAMKFE010000008.1"/>
</dbReference>
<evidence type="ECO:0000256" key="6">
    <source>
        <dbReference type="ARBA" id="ARBA00033409"/>
    </source>
</evidence>
<evidence type="ECO:0000256" key="5">
    <source>
        <dbReference type="ARBA" id="ARBA00023204"/>
    </source>
</evidence>
<dbReference type="InterPro" id="IPR042242">
    <property type="entry name" value="RecO_C"/>
</dbReference>
<feature type="domain" description="DNA replication/recombination mediator RecO N-terminal" evidence="8">
    <location>
        <begin position="21"/>
        <end position="94"/>
    </location>
</feature>
<dbReference type="EMBL" id="JAMKFE010000008">
    <property type="protein sequence ID" value="MCM5680866.1"/>
    <property type="molecule type" value="Genomic_DNA"/>
</dbReference>
<evidence type="ECO:0000256" key="2">
    <source>
        <dbReference type="ARBA" id="ARBA00021310"/>
    </source>
</evidence>
<dbReference type="SUPFAM" id="SSF57863">
    <property type="entry name" value="ArfGap/RecO-like zinc finger"/>
    <property type="match status" value="1"/>
</dbReference>
<keyword evidence="10" id="KW-1185">Reference proteome</keyword>
<dbReference type="SUPFAM" id="SSF50249">
    <property type="entry name" value="Nucleic acid-binding proteins"/>
    <property type="match status" value="1"/>
</dbReference>
<dbReference type="InterPro" id="IPR022572">
    <property type="entry name" value="DNA_rep/recomb_RecO_N"/>
</dbReference>
<proteinExistence type="inferred from homology"/>
<dbReference type="Proteomes" id="UP001165541">
    <property type="component" value="Unassembled WGS sequence"/>
</dbReference>
<evidence type="ECO:0000259" key="8">
    <source>
        <dbReference type="Pfam" id="PF11967"/>
    </source>
</evidence>
<keyword evidence="5 7" id="KW-0234">DNA repair</keyword>
<organism evidence="9 10">
    <name type="scientific">Caldimonas mangrovi</name>
    <dbReference type="NCBI Taxonomy" id="2944811"/>
    <lineage>
        <taxon>Bacteria</taxon>
        <taxon>Pseudomonadati</taxon>
        <taxon>Pseudomonadota</taxon>
        <taxon>Betaproteobacteria</taxon>
        <taxon>Burkholderiales</taxon>
        <taxon>Sphaerotilaceae</taxon>
        <taxon>Caldimonas</taxon>
    </lineage>
</organism>
<evidence type="ECO:0000256" key="4">
    <source>
        <dbReference type="ARBA" id="ARBA00023172"/>
    </source>
</evidence>
<dbReference type="Pfam" id="PF02565">
    <property type="entry name" value="RecO_C"/>
    <property type="match status" value="1"/>
</dbReference>
<accession>A0ABT0YRW5</accession>
<evidence type="ECO:0000313" key="10">
    <source>
        <dbReference type="Proteomes" id="UP001165541"/>
    </source>
</evidence>
<dbReference type="Pfam" id="PF11967">
    <property type="entry name" value="RecO_N"/>
    <property type="match status" value="1"/>
</dbReference>
<reference evidence="9" key="1">
    <citation type="submission" date="2022-05" db="EMBL/GenBank/DDBJ databases">
        <title>Schlegelella sp. nov., isolated from mangrove soil.</title>
        <authorList>
            <person name="Liu Y."/>
            <person name="Ge X."/>
            <person name="Liu W."/>
        </authorList>
    </citation>
    <scope>NUCLEOTIDE SEQUENCE</scope>
    <source>
        <strain evidence="9">S2-27</strain>
    </source>
</reference>
<evidence type="ECO:0000256" key="7">
    <source>
        <dbReference type="HAMAP-Rule" id="MF_00201"/>
    </source>
</evidence>
<keyword evidence="3 7" id="KW-0227">DNA damage</keyword>
<evidence type="ECO:0000256" key="3">
    <source>
        <dbReference type="ARBA" id="ARBA00022763"/>
    </source>
</evidence>
<dbReference type="PANTHER" id="PTHR33991:SF1">
    <property type="entry name" value="DNA REPAIR PROTEIN RECO"/>
    <property type="match status" value="1"/>
</dbReference>
<evidence type="ECO:0000313" key="9">
    <source>
        <dbReference type="EMBL" id="MCM5680866.1"/>
    </source>
</evidence>
<dbReference type="Gene3D" id="2.40.50.140">
    <property type="entry name" value="Nucleic acid-binding proteins"/>
    <property type="match status" value="1"/>
</dbReference>
<dbReference type="InterPro" id="IPR003717">
    <property type="entry name" value="RecO"/>
</dbReference>
<protein>
    <recommendedName>
        <fullName evidence="2 7">DNA repair protein RecO</fullName>
    </recommendedName>
    <alternativeName>
        <fullName evidence="6 7">Recombination protein O</fullName>
    </alternativeName>
</protein>
<comment type="similarity">
    <text evidence="1 7">Belongs to the RecO family.</text>
</comment>
<dbReference type="PANTHER" id="PTHR33991">
    <property type="entry name" value="DNA REPAIR PROTEIN RECO"/>
    <property type="match status" value="1"/>
</dbReference>
<dbReference type="InterPro" id="IPR037278">
    <property type="entry name" value="ARFGAP/RecO"/>
</dbReference>
<comment type="function">
    <text evidence="7">Involved in DNA repair and RecF pathway recombination.</text>
</comment>
<dbReference type="HAMAP" id="MF_00201">
    <property type="entry name" value="RecO"/>
    <property type="match status" value="1"/>
</dbReference>
<name>A0ABT0YRW5_9BURK</name>
<evidence type="ECO:0000256" key="1">
    <source>
        <dbReference type="ARBA" id="ARBA00007452"/>
    </source>
</evidence>
<keyword evidence="4 7" id="KW-0233">DNA recombination</keyword>
<dbReference type="Gene3D" id="1.20.1440.120">
    <property type="entry name" value="Recombination protein O, C-terminal domain"/>
    <property type="match status" value="1"/>
</dbReference>
<sequence length="271" mass="29741">MATSRGRGSGARAAFRVQGEAAYVLHRYDWSESSLILDLFTHQHGRVAVVAKGAKRPYSQLRPVLLPFQRLVVGFSSREEEGGDVHTLKSAEWAGGAAMLTGAPLLTGFYLNELLMKLLARADPHPVLFSAYAETLPHLAAKDEQQVQSTLRAFELVLLRELGVLPQLDVATLTLAPVQPEARYRLHGEAGVVDAERQDAALAGRTLQVLQQALDAGSLDMLRATCATALPELRTALRQLLHYHVGSPQLRTRQMMVDVQRLLDGPSLLKR</sequence>
<comment type="caution">
    <text evidence="9">The sequence shown here is derived from an EMBL/GenBank/DDBJ whole genome shotgun (WGS) entry which is preliminary data.</text>
</comment>
<gene>
    <name evidence="7 9" type="primary">recO</name>
    <name evidence="9" type="ORF">M8A51_15175</name>
</gene>
<dbReference type="InterPro" id="IPR012340">
    <property type="entry name" value="NA-bd_OB-fold"/>
</dbReference>
<dbReference type="NCBIfam" id="TIGR00613">
    <property type="entry name" value="reco"/>
    <property type="match status" value="1"/>
</dbReference>